<dbReference type="InterPro" id="IPR050390">
    <property type="entry name" value="C5-Methyltransferase"/>
</dbReference>
<dbReference type="PROSITE" id="PS00094">
    <property type="entry name" value="C5_MTASE_1"/>
    <property type="match status" value="1"/>
</dbReference>
<dbReference type="GO" id="GO:0008168">
    <property type="term" value="F:methyltransferase activity"/>
    <property type="evidence" value="ECO:0007669"/>
    <property type="project" value="UniProtKB-KW"/>
</dbReference>
<dbReference type="PRINTS" id="PR00105">
    <property type="entry name" value="C5METTRFRASE"/>
</dbReference>
<evidence type="ECO:0000313" key="10">
    <source>
        <dbReference type="EMBL" id="MCY0148829.1"/>
    </source>
</evidence>
<dbReference type="EC" id="2.1.1.37" evidence="8"/>
<proteinExistence type="inferred from homology"/>
<evidence type="ECO:0000256" key="1">
    <source>
        <dbReference type="ARBA" id="ARBA00022603"/>
    </source>
</evidence>
<dbReference type="Gene3D" id="3.40.50.150">
    <property type="entry name" value="Vaccinia Virus protein VP39"/>
    <property type="match status" value="1"/>
</dbReference>
<evidence type="ECO:0000256" key="5">
    <source>
        <dbReference type="ARBA" id="ARBA00047422"/>
    </source>
</evidence>
<evidence type="ECO:0000256" key="8">
    <source>
        <dbReference type="RuleBase" id="RU000417"/>
    </source>
</evidence>
<evidence type="ECO:0000256" key="2">
    <source>
        <dbReference type="ARBA" id="ARBA00022679"/>
    </source>
</evidence>
<keyword evidence="11" id="KW-1185">Reference proteome</keyword>
<keyword evidence="2 6" id="KW-0808">Transferase</keyword>
<dbReference type="PROSITE" id="PS51679">
    <property type="entry name" value="SAM_MT_C5"/>
    <property type="match status" value="1"/>
</dbReference>
<accession>A0ABT3ZAS9</accession>
<gene>
    <name evidence="10" type="ORF">OEG84_14250</name>
</gene>
<feature type="compositionally biased region" description="Basic and acidic residues" evidence="9">
    <location>
        <begin position="257"/>
        <end position="277"/>
    </location>
</feature>
<name>A0ABT3ZAS9_9HYPH</name>
<dbReference type="RefSeq" id="WP_267654361.1">
    <property type="nucleotide sequence ID" value="NZ_JAOVZR010000001.1"/>
</dbReference>
<evidence type="ECO:0000256" key="4">
    <source>
        <dbReference type="ARBA" id="ARBA00022747"/>
    </source>
</evidence>
<feature type="active site" evidence="6">
    <location>
        <position position="94"/>
    </location>
</feature>
<dbReference type="SUPFAM" id="SSF53335">
    <property type="entry name" value="S-adenosyl-L-methionine-dependent methyltransferases"/>
    <property type="match status" value="1"/>
</dbReference>
<sequence length="379" mass="42333">MISSQPRPVKVVDVFAGAGGLSLAAKQAGMDVVFAVELDRWAAETYRLNFCKEGDPDSPTLYEADIANLCPDELREKHFGDNGNCDILLGGPPCQGFSTHRIKNAGIKDPRNKLIHRYFEFVRALRPKVFVMENVPGILWERHCEYLEQFYEEGRREGYHMYDPVVLDARDFGLPQRRKRVFVLGVEQNVDRGSFAWPPPPTHGSEKLRQENPDLLPWVPCQRVFGPVKAGDPNNVHMQHSEALTEVFARTPHNGGSRRDSGRTLPCHEKHNGHKDVYGRIDPSQPAPTMTTACINPSKGRFVHPRENHGITARQAARIQTFPDNFQFAGGLMAAGKQIGNAVPVKLGEVILRQMSALLSSETGLPLELNQVDGEVRFA</sequence>
<feature type="region of interest" description="Disordered" evidence="9">
    <location>
        <begin position="250"/>
        <end position="277"/>
    </location>
</feature>
<dbReference type="Proteomes" id="UP001073227">
    <property type="component" value="Unassembled WGS sequence"/>
</dbReference>
<keyword evidence="3 6" id="KW-0949">S-adenosyl-L-methionine</keyword>
<keyword evidence="1 6" id="KW-0489">Methyltransferase</keyword>
<dbReference type="PROSITE" id="PS00095">
    <property type="entry name" value="C5_MTASE_2"/>
    <property type="match status" value="1"/>
</dbReference>
<evidence type="ECO:0000256" key="7">
    <source>
        <dbReference type="RuleBase" id="RU000416"/>
    </source>
</evidence>
<comment type="caution">
    <text evidence="10">The sequence shown here is derived from an EMBL/GenBank/DDBJ whole genome shotgun (WGS) entry which is preliminary data.</text>
</comment>
<protein>
    <recommendedName>
        <fullName evidence="8">Cytosine-specific methyltransferase</fullName>
        <ecNumber evidence="8">2.1.1.37</ecNumber>
    </recommendedName>
</protein>
<dbReference type="Gene3D" id="3.90.120.10">
    <property type="entry name" value="DNA Methylase, subunit A, domain 2"/>
    <property type="match status" value="1"/>
</dbReference>
<comment type="similarity">
    <text evidence="6 7">Belongs to the class I-like SAM-binding methyltransferase superfamily. C5-methyltransferase family.</text>
</comment>
<dbReference type="NCBIfam" id="TIGR00675">
    <property type="entry name" value="dcm"/>
    <property type="match status" value="1"/>
</dbReference>
<dbReference type="Pfam" id="PF00145">
    <property type="entry name" value="DNA_methylase"/>
    <property type="match status" value="1"/>
</dbReference>
<dbReference type="InterPro" id="IPR031303">
    <property type="entry name" value="C5_meth_CS"/>
</dbReference>
<evidence type="ECO:0000313" key="11">
    <source>
        <dbReference type="Proteomes" id="UP001073227"/>
    </source>
</evidence>
<evidence type="ECO:0000256" key="3">
    <source>
        <dbReference type="ARBA" id="ARBA00022691"/>
    </source>
</evidence>
<evidence type="ECO:0000256" key="6">
    <source>
        <dbReference type="PROSITE-ProRule" id="PRU01016"/>
    </source>
</evidence>
<dbReference type="InterPro" id="IPR029063">
    <property type="entry name" value="SAM-dependent_MTases_sf"/>
</dbReference>
<comment type="catalytic activity">
    <reaction evidence="5 8">
        <text>a 2'-deoxycytidine in DNA + S-adenosyl-L-methionine = a 5-methyl-2'-deoxycytidine in DNA + S-adenosyl-L-homocysteine + H(+)</text>
        <dbReference type="Rhea" id="RHEA:13681"/>
        <dbReference type="Rhea" id="RHEA-COMP:11369"/>
        <dbReference type="Rhea" id="RHEA-COMP:11370"/>
        <dbReference type="ChEBI" id="CHEBI:15378"/>
        <dbReference type="ChEBI" id="CHEBI:57856"/>
        <dbReference type="ChEBI" id="CHEBI:59789"/>
        <dbReference type="ChEBI" id="CHEBI:85452"/>
        <dbReference type="ChEBI" id="CHEBI:85454"/>
        <dbReference type="EC" id="2.1.1.37"/>
    </reaction>
</comment>
<dbReference type="PANTHER" id="PTHR10629:SF52">
    <property type="entry name" value="DNA (CYTOSINE-5)-METHYLTRANSFERASE 1"/>
    <property type="match status" value="1"/>
</dbReference>
<dbReference type="InterPro" id="IPR001525">
    <property type="entry name" value="C5_MeTfrase"/>
</dbReference>
<dbReference type="GO" id="GO:0032259">
    <property type="term" value="P:methylation"/>
    <property type="evidence" value="ECO:0007669"/>
    <property type="project" value="UniProtKB-KW"/>
</dbReference>
<organism evidence="10 11">
    <name type="scientific">Hoeflea algicola</name>
    <dbReference type="NCBI Taxonomy" id="2983763"/>
    <lineage>
        <taxon>Bacteria</taxon>
        <taxon>Pseudomonadati</taxon>
        <taxon>Pseudomonadota</taxon>
        <taxon>Alphaproteobacteria</taxon>
        <taxon>Hyphomicrobiales</taxon>
        <taxon>Rhizobiaceae</taxon>
        <taxon>Hoeflea</taxon>
    </lineage>
</organism>
<evidence type="ECO:0000256" key="9">
    <source>
        <dbReference type="SAM" id="MobiDB-lite"/>
    </source>
</evidence>
<reference evidence="10" key="1">
    <citation type="submission" date="2022-10" db="EMBL/GenBank/DDBJ databases">
        <title>Hoeflea sp. G2-23, isolated from marine algae.</title>
        <authorList>
            <person name="Kristyanto S."/>
            <person name="Kim J.M."/>
            <person name="Jeon C.O."/>
        </authorList>
    </citation>
    <scope>NUCLEOTIDE SEQUENCE</scope>
    <source>
        <strain evidence="10">G2-23</strain>
    </source>
</reference>
<dbReference type="EMBL" id="JAOVZR010000001">
    <property type="protein sequence ID" value="MCY0148829.1"/>
    <property type="molecule type" value="Genomic_DNA"/>
</dbReference>
<keyword evidence="4" id="KW-0680">Restriction system</keyword>
<dbReference type="PANTHER" id="PTHR10629">
    <property type="entry name" value="CYTOSINE-SPECIFIC METHYLTRANSFERASE"/>
    <property type="match status" value="1"/>
</dbReference>
<dbReference type="InterPro" id="IPR018117">
    <property type="entry name" value="C5_DNA_meth_AS"/>
</dbReference>